<accession>A0ABP8NLL0</accession>
<dbReference type="Gene3D" id="2.170.130.10">
    <property type="entry name" value="TonB-dependent receptor, plug domain"/>
    <property type="match status" value="1"/>
</dbReference>
<gene>
    <name evidence="15" type="ORF">GCM10023093_27560</name>
</gene>
<keyword evidence="5 12" id="KW-0732">Signal</keyword>
<keyword evidence="6 11" id="KW-0798">TonB box</keyword>
<dbReference type="EMBL" id="BAABFA010000019">
    <property type="protein sequence ID" value="GAA4468951.1"/>
    <property type="molecule type" value="Genomic_DNA"/>
</dbReference>
<evidence type="ECO:0000313" key="16">
    <source>
        <dbReference type="Proteomes" id="UP001500067"/>
    </source>
</evidence>
<comment type="subcellular location">
    <subcellularLocation>
        <location evidence="1 10">Cell outer membrane</location>
        <topology evidence="1 10">Multi-pass membrane protein</topology>
    </subcellularLocation>
</comment>
<dbReference type="InterPro" id="IPR012910">
    <property type="entry name" value="Plug_dom"/>
</dbReference>
<dbReference type="InterPro" id="IPR039426">
    <property type="entry name" value="TonB-dep_rcpt-like"/>
</dbReference>
<dbReference type="Pfam" id="PF00593">
    <property type="entry name" value="TonB_dep_Rec_b-barrel"/>
    <property type="match status" value="1"/>
</dbReference>
<evidence type="ECO:0000259" key="14">
    <source>
        <dbReference type="Pfam" id="PF07715"/>
    </source>
</evidence>
<evidence type="ECO:0000313" key="15">
    <source>
        <dbReference type="EMBL" id="GAA4468951.1"/>
    </source>
</evidence>
<dbReference type="Gene3D" id="2.40.170.20">
    <property type="entry name" value="TonB-dependent receptor, beta-barrel domain"/>
    <property type="match status" value="1"/>
</dbReference>
<organism evidence="15 16">
    <name type="scientific">Nemorincola caseinilytica</name>
    <dbReference type="NCBI Taxonomy" id="2054315"/>
    <lineage>
        <taxon>Bacteria</taxon>
        <taxon>Pseudomonadati</taxon>
        <taxon>Bacteroidota</taxon>
        <taxon>Chitinophagia</taxon>
        <taxon>Chitinophagales</taxon>
        <taxon>Chitinophagaceae</taxon>
        <taxon>Nemorincola</taxon>
    </lineage>
</organism>
<keyword evidence="3 10" id="KW-1134">Transmembrane beta strand</keyword>
<keyword evidence="8 15" id="KW-0675">Receptor</keyword>
<feature type="signal peptide" evidence="12">
    <location>
        <begin position="1"/>
        <end position="18"/>
    </location>
</feature>
<dbReference type="InterPro" id="IPR008969">
    <property type="entry name" value="CarboxyPept-like_regulatory"/>
</dbReference>
<evidence type="ECO:0000256" key="11">
    <source>
        <dbReference type="RuleBase" id="RU003357"/>
    </source>
</evidence>
<dbReference type="InterPro" id="IPR000531">
    <property type="entry name" value="Beta-barrel_TonB"/>
</dbReference>
<protein>
    <submittedName>
        <fullName evidence="15">TonB-dependent receptor</fullName>
    </submittedName>
</protein>
<evidence type="ECO:0000256" key="1">
    <source>
        <dbReference type="ARBA" id="ARBA00004571"/>
    </source>
</evidence>
<comment type="caution">
    <text evidence="15">The sequence shown here is derived from an EMBL/GenBank/DDBJ whole genome shotgun (WGS) entry which is preliminary data.</text>
</comment>
<evidence type="ECO:0000256" key="2">
    <source>
        <dbReference type="ARBA" id="ARBA00022448"/>
    </source>
</evidence>
<name>A0ABP8NLL0_9BACT</name>
<keyword evidence="2 10" id="KW-0813">Transport</keyword>
<comment type="similarity">
    <text evidence="10 11">Belongs to the TonB-dependent receptor family.</text>
</comment>
<dbReference type="RefSeq" id="WP_345084302.1">
    <property type="nucleotide sequence ID" value="NZ_BAABFA010000019.1"/>
</dbReference>
<feature type="domain" description="TonB-dependent receptor-like beta-barrel" evidence="13">
    <location>
        <begin position="281"/>
        <end position="735"/>
    </location>
</feature>
<dbReference type="Pfam" id="PF13715">
    <property type="entry name" value="CarbopepD_reg_2"/>
    <property type="match status" value="1"/>
</dbReference>
<keyword evidence="16" id="KW-1185">Reference proteome</keyword>
<keyword evidence="7 10" id="KW-0472">Membrane</keyword>
<dbReference type="InterPro" id="IPR037066">
    <property type="entry name" value="Plug_dom_sf"/>
</dbReference>
<dbReference type="InterPro" id="IPR036942">
    <property type="entry name" value="Beta-barrel_TonB_sf"/>
</dbReference>
<evidence type="ECO:0000256" key="6">
    <source>
        <dbReference type="ARBA" id="ARBA00023077"/>
    </source>
</evidence>
<dbReference type="SUPFAM" id="SSF56935">
    <property type="entry name" value="Porins"/>
    <property type="match status" value="1"/>
</dbReference>
<dbReference type="Gene3D" id="2.60.40.1120">
    <property type="entry name" value="Carboxypeptidase-like, regulatory domain"/>
    <property type="match status" value="1"/>
</dbReference>
<evidence type="ECO:0000256" key="9">
    <source>
        <dbReference type="ARBA" id="ARBA00023237"/>
    </source>
</evidence>
<feature type="chain" id="PRO_5045632605" evidence="12">
    <location>
        <begin position="19"/>
        <end position="779"/>
    </location>
</feature>
<dbReference type="Proteomes" id="UP001500067">
    <property type="component" value="Unassembled WGS sequence"/>
</dbReference>
<evidence type="ECO:0000259" key="13">
    <source>
        <dbReference type="Pfam" id="PF00593"/>
    </source>
</evidence>
<feature type="domain" description="TonB-dependent receptor plug" evidence="14">
    <location>
        <begin position="141"/>
        <end position="217"/>
    </location>
</feature>
<proteinExistence type="inferred from homology"/>
<evidence type="ECO:0000256" key="12">
    <source>
        <dbReference type="SAM" id="SignalP"/>
    </source>
</evidence>
<evidence type="ECO:0000256" key="7">
    <source>
        <dbReference type="ARBA" id="ARBA00023136"/>
    </source>
</evidence>
<keyword evidence="4 10" id="KW-0812">Transmembrane</keyword>
<sequence length="779" mass="87256">MRSLLSLFFVFLSTIVLAQQKVSLSGYMRDAATGESLIAGTVYIKGADQGATTNNYGFYSVTVPAGKYTVIYSYVGYESISMEMDLSANKKYNAELSNGTTMKEVKVTAGRKDENVKKADMGTISLSIGRIKQLPVLFGEVDILKTLQLLPGVQSAGEGNSGFYVRGGGPDQNLVLLDDAVVYNTGHLFGFFSVFNGDAIKDVTLIKGAPPANYGGRLSSVVDVSMKDGNLKEYHAEGGIGLIASRLTIEGPIKKEKGSFMVSGRRTYIDVLARPFSDRLQNTGYYFYDANLKANYILGTRDRLYLSGYTGVDKFKFANSRGSFQADIPWGNNTATLRWNHQFTDKLFANTTLVYNDYDFASTFSLSTFSVKLSSGIRDYNAKTDFDYYTSFNHHIKAGAAYTYHTFIPNQVSGQLDTITLEPSNAFTKYAHEGGIYILDDFDPTDWLKVNVGLRYSAFGQIGPYTSLKMDAAGNVTDSAKYKKGELVKTYGGWEPRLNLRFALTDRSSIKASFAQTYQYIHLVTNNGSTLPTDVWAPSTALVQPQKARQVSAGYFHNFLDNKLETSVEVYYKNMENQLQYREGYTPNSLRDPELEYVFGKGESYGAEFFINKTQGKFTGWIGYTLAWTNQTFTQLNGGETFPLKYDRRHNISVTSSYNVNKKWTLSAVFVFGSGNAVTLPTAYYFIDGELVQLYSKINAYRIPAYHRLDLSATYTPQPKKKRKWEGSWAFSVYNAYNRKNPYFLYVDNSGNVNQGIDIKVYQVYILPIIPAITYNFKF</sequence>
<dbReference type="PROSITE" id="PS52016">
    <property type="entry name" value="TONB_DEPENDENT_REC_3"/>
    <property type="match status" value="1"/>
</dbReference>
<dbReference type="PANTHER" id="PTHR30069">
    <property type="entry name" value="TONB-DEPENDENT OUTER MEMBRANE RECEPTOR"/>
    <property type="match status" value="1"/>
</dbReference>
<evidence type="ECO:0000256" key="8">
    <source>
        <dbReference type="ARBA" id="ARBA00023170"/>
    </source>
</evidence>
<dbReference type="PANTHER" id="PTHR30069:SF29">
    <property type="entry name" value="HEMOGLOBIN AND HEMOGLOBIN-HAPTOGLOBIN-BINDING PROTEIN 1-RELATED"/>
    <property type="match status" value="1"/>
</dbReference>
<evidence type="ECO:0000256" key="3">
    <source>
        <dbReference type="ARBA" id="ARBA00022452"/>
    </source>
</evidence>
<dbReference type="SUPFAM" id="SSF49464">
    <property type="entry name" value="Carboxypeptidase regulatory domain-like"/>
    <property type="match status" value="1"/>
</dbReference>
<dbReference type="Pfam" id="PF07715">
    <property type="entry name" value="Plug"/>
    <property type="match status" value="1"/>
</dbReference>
<keyword evidence="9 10" id="KW-0998">Cell outer membrane</keyword>
<reference evidence="16" key="1">
    <citation type="journal article" date="2019" name="Int. J. Syst. Evol. Microbiol.">
        <title>The Global Catalogue of Microorganisms (GCM) 10K type strain sequencing project: providing services to taxonomists for standard genome sequencing and annotation.</title>
        <authorList>
            <consortium name="The Broad Institute Genomics Platform"/>
            <consortium name="The Broad Institute Genome Sequencing Center for Infectious Disease"/>
            <person name="Wu L."/>
            <person name="Ma J."/>
        </authorList>
    </citation>
    <scope>NUCLEOTIDE SEQUENCE [LARGE SCALE GENOMIC DNA]</scope>
    <source>
        <strain evidence="16">JCM 32105</strain>
    </source>
</reference>
<evidence type="ECO:0000256" key="10">
    <source>
        <dbReference type="PROSITE-ProRule" id="PRU01360"/>
    </source>
</evidence>
<evidence type="ECO:0000256" key="5">
    <source>
        <dbReference type="ARBA" id="ARBA00022729"/>
    </source>
</evidence>
<evidence type="ECO:0000256" key="4">
    <source>
        <dbReference type="ARBA" id="ARBA00022692"/>
    </source>
</evidence>